<dbReference type="SUPFAM" id="SSF103481">
    <property type="entry name" value="Multidrug resistance efflux transporter EmrE"/>
    <property type="match status" value="1"/>
</dbReference>
<feature type="transmembrane region" description="Helical" evidence="8">
    <location>
        <begin position="61"/>
        <end position="82"/>
    </location>
</feature>
<evidence type="ECO:0000313" key="9">
    <source>
        <dbReference type="EMBL" id="CDF83766.1"/>
    </source>
</evidence>
<dbReference type="GO" id="GO:1990961">
    <property type="term" value="P:xenobiotic detoxification by transmembrane export across the plasma membrane"/>
    <property type="evidence" value="ECO:0007669"/>
    <property type="project" value="UniProtKB-ARBA"/>
</dbReference>
<keyword evidence="3" id="KW-1003">Cell membrane</keyword>
<dbReference type="Pfam" id="PF00893">
    <property type="entry name" value="Multi_Drug_Res"/>
    <property type="match status" value="1"/>
</dbReference>
<sequence length="108" mass="11444">MTYNTSWLLLIVAGFLEILFAVGLKSANGLERPWLLAGTVVVLAGSLSLLTMALRVLPVGTAYAVWTGIGAAGTAIVGMYWLGDAVSLWKLVWIGLILLSVAGLRWVA</sequence>
<dbReference type="InterPro" id="IPR037185">
    <property type="entry name" value="EmrE-like"/>
</dbReference>
<evidence type="ECO:0000313" key="10">
    <source>
        <dbReference type="Proteomes" id="UP000025241"/>
    </source>
</evidence>
<organism evidence="9 10">
    <name type="scientific">Pseudomonas knackmussii (strain DSM 6978 / CCUG 54928 / LMG 23759 / B13)</name>
    <dbReference type="NCBI Taxonomy" id="1301098"/>
    <lineage>
        <taxon>Bacteria</taxon>
        <taxon>Pseudomonadati</taxon>
        <taxon>Pseudomonadota</taxon>
        <taxon>Gammaproteobacteria</taxon>
        <taxon>Pseudomonadales</taxon>
        <taxon>Pseudomonadaceae</taxon>
        <taxon>Pseudomonas</taxon>
    </lineage>
</organism>
<dbReference type="eggNOG" id="COG2076">
    <property type="taxonomic scope" value="Bacteria"/>
</dbReference>
<comment type="subcellular location">
    <subcellularLocation>
        <location evidence="1 7">Cell membrane</location>
        <topology evidence="1 7">Multi-pass membrane protein</topology>
    </subcellularLocation>
</comment>
<evidence type="ECO:0000256" key="5">
    <source>
        <dbReference type="ARBA" id="ARBA00022989"/>
    </source>
</evidence>
<reference evidence="9 10" key="2">
    <citation type="submission" date="2014-05" db="EMBL/GenBank/DDBJ databases">
        <title>Genome sequence of the 3-chlorobenzoate degrading bacterium Pseudomonas knackmussii B13 shows multiple evidence for horizontal gene transfer.</title>
        <authorList>
            <person name="Miyazaki R."/>
            <person name="Bertelli C."/>
            <person name="Falquet L."/>
            <person name="Robinson-Rechavi M."/>
            <person name="Gharib W."/>
            <person name="Roy S."/>
            <person name="Van der Meer J.R."/>
        </authorList>
    </citation>
    <scope>NUCLEOTIDE SEQUENCE [LARGE SCALE GENOMIC DNA]</scope>
    <source>
        <strain evidence="9 10">B13</strain>
    </source>
</reference>
<dbReference type="GO" id="GO:0022857">
    <property type="term" value="F:transmembrane transporter activity"/>
    <property type="evidence" value="ECO:0007669"/>
    <property type="project" value="InterPro"/>
</dbReference>
<keyword evidence="4 7" id="KW-0812">Transmembrane</keyword>
<feature type="transmembrane region" description="Helical" evidence="8">
    <location>
        <begin position="33"/>
        <end position="54"/>
    </location>
</feature>
<proteinExistence type="inferred from homology"/>
<dbReference type="AlphaFoldDB" id="A0A024HFV4"/>
<keyword evidence="6 8" id="KW-0472">Membrane</keyword>
<evidence type="ECO:0000256" key="8">
    <source>
        <dbReference type="SAM" id="Phobius"/>
    </source>
</evidence>
<evidence type="ECO:0000256" key="7">
    <source>
        <dbReference type="RuleBase" id="RU003942"/>
    </source>
</evidence>
<feature type="transmembrane region" description="Helical" evidence="8">
    <location>
        <begin position="88"/>
        <end position="107"/>
    </location>
</feature>
<dbReference type="PANTHER" id="PTHR30561">
    <property type="entry name" value="SMR FAMILY PROTON-DEPENDENT DRUG EFFLUX TRANSPORTER SUGE"/>
    <property type="match status" value="1"/>
</dbReference>
<dbReference type="EMBL" id="HG322950">
    <property type="protein sequence ID" value="CDF83766.1"/>
    <property type="molecule type" value="Genomic_DNA"/>
</dbReference>
<reference evidence="9 10" key="1">
    <citation type="submission" date="2013-03" db="EMBL/GenBank/DDBJ databases">
        <authorList>
            <person name="Linke B."/>
        </authorList>
    </citation>
    <scope>NUCLEOTIDE SEQUENCE [LARGE SCALE GENOMIC DNA]</scope>
    <source>
        <strain evidence="9 10">B13</strain>
    </source>
</reference>
<dbReference type="KEGG" id="pkc:PKB_2419"/>
<keyword evidence="2" id="KW-0813">Transport</keyword>
<dbReference type="STRING" id="1301098.PKB_2419"/>
<dbReference type="RefSeq" id="WP_043251973.1">
    <property type="nucleotide sequence ID" value="NZ_HG322950.1"/>
</dbReference>
<comment type="similarity">
    <text evidence="7">Belongs to the drug/metabolite transporter (DMT) superfamily. Small multidrug resistance (SMR) (TC 2.A.7.1) family.</text>
</comment>
<dbReference type="PANTHER" id="PTHR30561:SF21">
    <property type="entry name" value="MOLECULAR CHAPERONE"/>
    <property type="match status" value="1"/>
</dbReference>
<evidence type="ECO:0000256" key="2">
    <source>
        <dbReference type="ARBA" id="ARBA00022448"/>
    </source>
</evidence>
<dbReference type="InterPro" id="IPR000390">
    <property type="entry name" value="Small_drug/metabolite_transptr"/>
</dbReference>
<dbReference type="OrthoDB" id="9808638at2"/>
<evidence type="ECO:0000256" key="4">
    <source>
        <dbReference type="ARBA" id="ARBA00022692"/>
    </source>
</evidence>
<protein>
    <submittedName>
        <fullName evidence="9">Conserved hypothetical membrane protein</fullName>
    </submittedName>
</protein>
<dbReference type="Gene3D" id="1.10.3730.20">
    <property type="match status" value="1"/>
</dbReference>
<dbReference type="HOGENOM" id="CLU_133067_1_2_6"/>
<feature type="transmembrane region" description="Helical" evidence="8">
    <location>
        <begin position="7"/>
        <end position="27"/>
    </location>
</feature>
<name>A0A024HFV4_PSEKB</name>
<keyword evidence="10" id="KW-1185">Reference proteome</keyword>
<accession>A0A024HFV4</accession>
<evidence type="ECO:0000256" key="1">
    <source>
        <dbReference type="ARBA" id="ARBA00004651"/>
    </source>
</evidence>
<dbReference type="FunFam" id="1.10.3730.20:FF:000001">
    <property type="entry name" value="Quaternary ammonium compound resistance transporter SugE"/>
    <property type="match status" value="1"/>
</dbReference>
<evidence type="ECO:0000256" key="3">
    <source>
        <dbReference type="ARBA" id="ARBA00022475"/>
    </source>
</evidence>
<keyword evidence="5 8" id="KW-1133">Transmembrane helix</keyword>
<gene>
    <name evidence="9" type="ORF">PKB_2419</name>
</gene>
<dbReference type="InterPro" id="IPR045324">
    <property type="entry name" value="Small_multidrug_res"/>
</dbReference>
<evidence type="ECO:0000256" key="6">
    <source>
        <dbReference type="ARBA" id="ARBA00023136"/>
    </source>
</evidence>
<dbReference type="Proteomes" id="UP000025241">
    <property type="component" value="Chromosome I"/>
</dbReference>
<dbReference type="GO" id="GO:0005886">
    <property type="term" value="C:plasma membrane"/>
    <property type="evidence" value="ECO:0007669"/>
    <property type="project" value="UniProtKB-SubCell"/>
</dbReference>